<dbReference type="AlphaFoldDB" id="A0A820DK04"/>
<feature type="non-terminal residue" evidence="7">
    <location>
        <position position="1"/>
    </location>
</feature>
<keyword evidence="2 5" id="KW-0812">Transmembrane</keyword>
<organism evidence="7 8">
    <name type="scientific">Rotaria sordida</name>
    <dbReference type="NCBI Taxonomy" id="392033"/>
    <lineage>
        <taxon>Eukaryota</taxon>
        <taxon>Metazoa</taxon>
        <taxon>Spiralia</taxon>
        <taxon>Gnathifera</taxon>
        <taxon>Rotifera</taxon>
        <taxon>Eurotatoria</taxon>
        <taxon>Bdelloidea</taxon>
        <taxon>Philodinida</taxon>
        <taxon>Philodinidae</taxon>
        <taxon>Rotaria</taxon>
    </lineage>
</organism>
<evidence type="ECO:0000313" key="8">
    <source>
        <dbReference type="Proteomes" id="UP000663823"/>
    </source>
</evidence>
<dbReference type="Gene3D" id="1.20.1070.10">
    <property type="entry name" value="Rhodopsin 7-helix transmembrane proteins"/>
    <property type="match status" value="1"/>
</dbReference>
<feature type="transmembrane region" description="Helical" evidence="5">
    <location>
        <begin position="261"/>
        <end position="279"/>
    </location>
</feature>
<accession>A0A820DK04</accession>
<dbReference type="PROSITE" id="PS00022">
    <property type="entry name" value="EGF_1"/>
    <property type="match status" value="1"/>
</dbReference>
<gene>
    <name evidence="7" type="ORF">OTI717_LOCUS39808</name>
</gene>
<feature type="transmembrane region" description="Helical" evidence="5">
    <location>
        <begin position="141"/>
        <end position="162"/>
    </location>
</feature>
<feature type="non-terminal residue" evidence="7">
    <location>
        <position position="314"/>
    </location>
</feature>
<evidence type="ECO:0000256" key="1">
    <source>
        <dbReference type="ARBA" id="ARBA00004370"/>
    </source>
</evidence>
<evidence type="ECO:0000256" key="2">
    <source>
        <dbReference type="ARBA" id="ARBA00022692"/>
    </source>
</evidence>
<comment type="subcellular location">
    <subcellularLocation>
        <location evidence="1">Membrane</location>
    </subcellularLocation>
</comment>
<evidence type="ECO:0000256" key="3">
    <source>
        <dbReference type="ARBA" id="ARBA00022989"/>
    </source>
</evidence>
<dbReference type="InterPro" id="IPR017452">
    <property type="entry name" value="GPCR_Rhodpsn_7TM"/>
</dbReference>
<keyword evidence="3 5" id="KW-1133">Transmembrane helix</keyword>
<feature type="transmembrane region" description="Helical" evidence="5">
    <location>
        <begin position="174"/>
        <end position="197"/>
    </location>
</feature>
<feature type="domain" description="G-protein coupled receptors family 1 profile" evidence="6">
    <location>
        <begin position="153"/>
        <end position="314"/>
    </location>
</feature>
<evidence type="ECO:0000256" key="4">
    <source>
        <dbReference type="ARBA" id="ARBA00023136"/>
    </source>
</evidence>
<sequence>CPNINQLFNKTFVQMHIIRRIKYYHLPCQQHSLNLSCFYDDFYLCFCYNLEKQRLTNCFEFNHNMTFDCFGESVCENGGQCFQDSPTCPQRSSCICQPCFYGIRCQFSSNRFGFSLDGILGYYIQPNIDIVHQSTTVKVSLALTIVFIIIGYINGILFFITFNNKKICEVGCGLYLLTSSITALLTTTMFGLKFWILLLAQMKIITNRLFLHIQCLSIDLLLRVFLNMDQWLNACIAVERTVVIINAIGFKKKRSKKIAKLVIIILSIFIISTCIYDPFYRRLMDDAIDDDSRIWCITSYSSNLQMFNTFIHAF</sequence>
<comment type="caution">
    <text evidence="7">The sequence shown here is derived from an EMBL/GenBank/DDBJ whole genome shotgun (WGS) entry which is preliminary data.</text>
</comment>
<dbReference type="EMBL" id="CAJOAX010027931">
    <property type="protein sequence ID" value="CAF4233090.1"/>
    <property type="molecule type" value="Genomic_DNA"/>
</dbReference>
<dbReference type="PROSITE" id="PS50262">
    <property type="entry name" value="G_PROTEIN_RECEP_F1_2"/>
    <property type="match status" value="1"/>
</dbReference>
<evidence type="ECO:0000259" key="6">
    <source>
        <dbReference type="PROSITE" id="PS50262"/>
    </source>
</evidence>
<keyword evidence="4 5" id="KW-0472">Membrane</keyword>
<evidence type="ECO:0000256" key="5">
    <source>
        <dbReference type="SAM" id="Phobius"/>
    </source>
</evidence>
<proteinExistence type="predicted"/>
<dbReference type="InterPro" id="IPR000742">
    <property type="entry name" value="EGF"/>
</dbReference>
<evidence type="ECO:0000313" key="7">
    <source>
        <dbReference type="EMBL" id="CAF4233090.1"/>
    </source>
</evidence>
<dbReference type="Proteomes" id="UP000663823">
    <property type="component" value="Unassembled WGS sequence"/>
</dbReference>
<protein>
    <recommendedName>
        <fullName evidence="6">G-protein coupled receptors family 1 profile domain-containing protein</fullName>
    </recommendedName>
</protein>
<reference evidence="7" key="1">
    <citation type="submission" date="2021-02" db="EMBL/GenBank/DDBJ databases">
        <authorList>
            <person name="Nowell W R."/>
        </authorList>
    </citation>
    <scope>NUCLEOTIDE SEQUENCE</scope>
</reference>
<name>A0A820DK04_9BILA</name>
<dbReference type="GO" id="GO:0016020">
    <property type="term" value="C:membrane"/>
    <property type="evidence" value="ECO:0007669"/>
    <property type="project" value="UniProtKB-SubCell"/>
</dbReference>
<dbReference type="SUPFAM" id="SSF81321">
    <property type="entry name" value="Family A G protein-coupled receptor-like"/>
    <property type="match status" value="1"/>
</dbReference>